<dbReference type="SMART" id="SM00382">
    <property type="entry name" value="AAA"/>
    <property type="match status" value="1"/>
</dbReference>
<keyword evidence="1" id="KW-0813">Transport</keyword>
<keyword evidence="2" id="KW-0547">Nucleotide-binding</keyword>
<protein>
    <submittedName>
        <fullName evidence="5">ABC transporter ATP-binding protein</fullName>
    </submittedName>
</protein>
<dbReference type="InterPro" id="IPR003439">
    <property type="entry name" value="ABC_transporter-like_ATP-bd"/>
</dbReference>
<dbReference type="Pfam" id="PF00005">
    <property type="entry name" value="ABC_tran"/>
    <property type="match status" value="1"/>
</dbReference>
<organism evidence="5 6">
    <name type="scientific">Nonomuraea indica</name>
    <dbReference type="NCBI Taxonomy" id="1581193"/>
    <lineage>
        <taxon>Bacteria</taxon>
        <taxon>Bacillati</taxon>
        <taxon>Actinomycetota</taxon>
        <taxon>Actinomycetes</taxon>
        <taxon>Streptosporangiales</taxon>
        <taxon>Streptosporangiaceae</taxon>
        <taxon>Nonomuraea</taxon>
    </lineage>
</organism>
<dbReference type="InterPro" id="IPR017911">
    <property type="entry name" value="MacB-like_ATP-bd"/>
</dbReference>
<gene>
    <name evidence="5" type="ORF">ACIBP5_28340</name>
</gene>
<dbReference type="GO" id="GO:0005524">
    <property type="term" value="F:ATP binding"/>
    <property type="evidence" value="ECO:0007669"/>
    <property type="project" value="UniProtKB-KW"/>
</dbReference>
<reference evidence="5 6" key="1">
    <citation type="submission" date="2024-10" db="EMBL/GenBank/DDBJ databases">
        <title>The Natural Products Discovery Center: Release of the First 8490 Sequenced Strains for Exploring Actinobacteria Biosynthetic Diversity.</title>
        <authorList>
            <person name="Kalkreuter E."/>
            <person name="Kautsar S.A."/>
            <person name="Yang D."/>
            <person name="Bader C.D."/>
            <person name="Teijaro C.N."/>
            <person name="Fluegel L."/>
            <person name="Davis C.M."/>
            <person name="Simpson J.R."/>
            <person name="Lauterbach L."/>
            <person name="Steele A.D."/>
            <person name="Gui C."/>
            <person name="Meng S."/>
            <person name="Li G."/>
            <person name="Viehrig K."/>
            <person name="Ye F."/>
            <person name="Su P."/>
            <person name="Kiefer A.F."/>
            <person name="Nichols A."/>
            <person name="Cepeda A.J."/>
            <person name="Yan W."/>
            <person name="Fan B."/>
            <person name="Jiang Y."/>
            <person name="Adhikari A."/>
            <person name="Zheng C.-J."/>
            <person name="Schuster L."/>
            <person name="Cowan T.M."/>
            <person name="Smanski M.J."/>
            <person name="Chevrette M.G."/>
            <person name="De Carvalho L.P.S."/>
            <person name="Shen B."/>
        </authorList>
    </citation>
    <scope>NUCLEOTIDE SEQUENCE [LARGE SCALE GENOMIC DNA]</scope>
    <source>
        <strain evidence="5 6">NPDC049503</strain>
    </source>
</reference>
<name>A0ABW8AAT4_9ACTN</name>
<keyword evidence="6" id="KW-1185">Reference proteome</keyword>
<dbReference type="InterPro" id="IPR003593">
    <property type="entry name" value="AAA+_ATPase"/>
</dbReference>
<evidence type="ECO:0000313" key="6">
    <source>
        <dbReference type="Proteomes" id="UP001612928"/>
    </source>
</evidence>
<evidence type="ECO:0000259" key="4">
    <source>
        <dbReference type="PROSITE" id="PS50893"/>
    </source>
</evidence>
<dbReference type="Gene3D" id="3.40.50.300">
    <property type="entry name" value="P-loop containing nucleotide triphosphate hydrolases"/>
    <property type="match status" value="1"/>
</dbReference>
<dbReference type="InterPro" id="IPR027417">
    <property type="entry name" value="P-loop_NTPase"/>
</dbReference>
<dbReference type="CDD" id="cd03255">
    <property type="entry name" value="ABC_MJ0796_LolCDE_FtsE"/>
    <property type="match status" value="1"/>
</dbReference>
<accession>A0ABW8AAT4</accession>
<sequence>MNPTLSELEARASAPKTVFGGDAHIVCDNLVRIYKTEGVEVVALQGLDLVVREGELVAIVGASGSGKSTLLNVLSGLDVPTAGVARVAGMDLLSMTAKDRLRYRREVVGFIWQQTARNLLPYLTARENVELPIKLAGRVSGRAARGERAARLLELLGVGSRAGRRPAELSGGEQQRVAIAVALANEPRLILADEPTGELDSDTSEEVFEALRTANRELGVTVVIVTHDPLVSEQVDRTIGIRDGRTSSETLRREGAEGQIVAEEYAVLDRVGRLQLPRDFMNALDMERRVRLELESDHIGVWPVREEPSDEQ</sequence>
<dbReference type="InterPro" id="IPR017871">
    <property type="entry name" value="ABC_transporter-like_CS"/>
</dbReference>
<dbReference type="PANTHER" id="PTHR24220">
    <property type="entry name" value="IMPORT ATP-BINDING PROTEIN"/>
    <property type="match status" value="1"/>
</dbReference>
<dbReference type="InterPro" id="IPR015854">
    <property type="entry name" value="ABC_transpr_LolD-like"/>
</dbReference>
<dbReference type="Proteomes" id="UP001612928">
    <property type="component" value="Unassembled WGS sequence"/>
</dbReference>
<evidence type="ECO:0000256" key="1">
    <source>
        <dbReference type="ARBA" id="ARBA00022448"/>
    </source>
</evidence>
<dbReference type="EMBL" id="JBITMB010000007">
    <property type="protein sequence ID" value="MFI7443897.1"/>
    <property type="molecule type" value="Genomic_DNA"/>
</dbReference>
<dbReference type="PANTHER" id="PTHR24220:SF685">
    <property type="entry name" value="ABC TRANSPORTER RELATED"/>
    <property type="match status" value="1"/>
</dbReference>
<dbReference type="SUPFAM" id="SSF52540">
    <property type="entry name" value="P-loop containing nucleoside triphosphate hydrolases"/>
    <property type="match status" value="1"/>
</dbReference>
<evidence type="ECO:0000313" key="5">
    <source>
        <dbReference type="EMBL" id="MFI7443897.1"/>
    </source>
</evidence>
<comment type="caution">
    <text evidence="5">The sequence shown here is derived from an EMBL/GenBank/DDBJ whole genome shotgun (WGS) entry which is preliminary data.</text>
</comment>
<dbReference type="PROSITE" id="PS50893">
    <property type="entry name" value="ABC_TRANSPORTER_2"/>
    <property type="match status" value="1"/>
</dbReference>
<evidence type="ECO:0000256" key="2">
    <source>
        <dbReference type="ARBA" id="ARBA00022741"/>
    </source>
</evidence>
<proteinExistence type="predicted"/>
<feature type="domain" description="ABC transporter" evidence="4">
    <location>
        <begin position="25"/>
        <end position="268"/>
    </location>
</feature>
<dbReference type="RefSeq" id="WP_101783423.1">
    <property type="nucleotide sequence ID" value="NZ_JBITMB010000007.1"/>
</dbReference>
<keyword evidence="3 5" id="KW-0067">ATP-binding</keyword>
<evidence type="ECO:0000256" key="3">
    <source>
        <dbReference type="ARBA" id="ARBA00022840"/>
    </source>
</evidence>
<dbReference type="PROSITE" id="PS00211">
    <property type="entry name" value="ABC_TRANSPORTER_1"/>
    <property type="match status" value="1"/>
</dbReference>